<proteinExistence type="predicted"/>
<evidence type="ECO:0000313" key="3">
    <source>
        <dbReference type="Proteomes" id="UP000649739"/>
    </source>
</evidence>
<protein>
    <submittedName>
        <fullName evidence="2">Uncharacterized protein</fullName>
    </submittedName>
</protein>
<reference evidence="2" key="1">
    <citation type="journal article" date="2014" name="Int. J. Syst. Evol. Microbiol.">
        <title>Complete genome sequence of Corynebacterium casei LMG S-19264T (=DSM 44701T), isolated from a smear-ripened cheese.</title>
        <authorList>
            <consortium name="US DOE Joint Genome Institute (JGI-PGF)"/>
            <person name="Walter F."/>
            <person name="Albersmeier A."/>
            <person name="Kalinowski J."/>
            <person name="Ruckert C."/>
        </authorList>
    </citation>
    <scope>NUCLEOTIDE SEQUENCE</scope>
    <source>
        <strain evidence="2">JCM 3090</strain>
    </source>
</reference>
<accession>A0A8J3BEU3</accession>
<sequence length="82" mass="8555">MAPSFFGMSSATYVGILGTGAARPVRCPIGQSREELTREEWPMLDRQDGTPSAKRSVYAPRSSDAKPGAGGTAVNAARAAGR</sequence>
<dbReference type="AlphaFoldDB" id="A0A8J3BEU3"/>
<keyword evidence="3" id="KW-1185">Reference proteome</keyword>
<dbReference type="Proteomes" id="UP000649739">
    <property type="component" value="Unassembled WGS sequence"/>
</dbReference>
<gene>
    <name evidence="2" type="ORF">GCM10010123_30990</name>
</gene>
<feature type="compositionally biased region" description="Low complexity" evidence="1">
    <location>
        <begin position="72"/>
        <end position="82"/>
    </location>
</feature>
<feature type="region of interest" description="Disordered" evidence="1">
    <location>
        <begin position="41"/>
        <end position="82"/>
    </location>
</feature>
<organism evidence="2 3">
    <name type="scientific">Pilimelia anulata</name>
    <dbReference type="NCBI Taxonomy" id="53371"/>
    <lineage>
        <taxon>Bacteria</taxon>
        <taxon>Bacillati</taxon>
        <taxon>Actinomycetota</taxon>
        <taxon>Actinomycetes</taxon>
        <taxon>Micromonosporales</taxon>
        <taxon>Micromonosporaceae</taxon>
        <taxon>Pilimelia</taxon>
    </lineage>
</organism>
<reference evidence="2" key="2">
    <citation type="submission" date="2020-09" db="EMBL/GenBank/DDBJ databases">
        <authorList>
            <person name="Sun Q."/>
            <person name="Ohkuma M."/>
        </authorList>
    </citation>
    <scope>NUCLEOTIDE SEQUENCE</scope>
    <source>
        <strain evidence="2">JCM 3090</strain>
    </source>
</reference>
<comment type="caution">
    <text evidence="2">The sequence shown here is derived from an EMBL/GenBank/DDBJ whole genome shotgun (WGS) entry which is preliminary data.</text>
</comment>
<evidence type="ECO:0000256" key="1">
    <source>
        <dbReference type="SAM" id="MobiDB-lite"/>
    </source>
</evidence>
<evidence type="ECO:0000313" key="2">
    <source>
        <dbReference type="EMBL" id="GGJ98868.1"/>
    </source>
</evidence>
<name>A0A8J3BEU3_9ACTN</name>
<dbReference type="EMBL" id="BMQB01000006">
    <property type="protein sequence ID" value="GGJ98868.1"/>
    <property type="molecule type" value="Genomic_DNA"/>
</dbReference>